<sequence>MLRSCSSLKSIAIKPSTKPSSLHSSSSAPALQSLNSTNHNEQDQDDNNHHSSSPTSSPDPDNSNSNSHSSVSLTHEYDLVVQTNSYTEIRNKLIVHHHQHHNGNDNNSGLVVASPPLRPNRHSVENALRGAPPTKLTRLVSTYFNHSESTSALLCSLLHHSLRSAHSLYSPIHDLLSVLDPDPDLRLSPPQCDALLELFGRFLAHPNPFPSPTDANATFLFHTRRSFSELRLQLDRRLRRAQSLSRFPGSAALCVCTAVRRPAHLMLPSRVVKRQLQHIAQLDAAAVGAYVVNIELDTINCLVEKLYDAVESDRFLMNFGVERGGRDNRYPIQEVVKQLRKNRASLEKQMGDLEVHVCICLASVNRARSRLLEEIHRQQM</sequence>
<feature type="compositionally biased region" description="Basic and acidic residues" evidence="6">
    <location>
        <begin position="40"/>
        <end position="49"/>
    </location>
</feature>
<comment type="caution">
    <text evidence="7">The sequence shown here is derived from an EMBL/GenBank/DDBJ whole genome shotgun (WGS) entry which is preliminary data.</text>
</comment>
<evidence type="ECO:0000313" key="8">
    <source>
        <dbReference type="Proteomes" id="UP001420932"/>
    </source>
</evidence>
<accession>A0AAP0JK98</accession>
<evidence type="ECO:0000256" key="5">
    <source>
        <dbReference type="ARBA" id="ARBA00023136"/>
    </source>
</evidence>
<comment type="subcellular location">
    <subcellularLocation>
        <location evidence="1">Membrane</location>
    </subcellularLocation>
</comment>
<dbReference type="PANTHER" id="PTHR31113">
    <property type="entry name" value="UPF0496 PROTEIN 3-RELATED"/>
    <property type="match status" value="1"/>
</dbReference>
<organism evidence="7 8">
    <name type="scientific">Stephania yunnanensis</name>
    <dbReference type="NCBI Taxonomy" id="152371"/>
    <lineage>
        <taxon>Eukaryota</taxon>
        <taxon>Viridiplantae</taxon>
        <taxon>Streptophyta</taxon>
        <taxon>Embryophyta</taxon>
        <taxon>Tracheophyta</taxon>
        <taxon>Spermatophyta</taxon>
        <taxon>Magnoliopsida</taxon>
        <taxon>Ranunculales</taxon>
        <taxon>Menispermaceae</taxon>
        <taxon>Menispermoideae</taxon>
        <taxon>Cissampelideae</taxon>
        <taxon>Stephania</taxon>
    </lineage>
</organism>
<feature type="region of interest" description="Disordered" evidence="6">
    <location>
        <begin position="1"/>
        <end position="70"/>
    </location>
</feature>
<keyword evidence="3" id="KW-0812">Transmembrane</keyword>
<keyword evidence="4" id="KW-1133">Transmembrane helix</keyword>
<proteinExistence type="inferred from homology"/>
<dbReference type="EMBL" id="JBBNAF010000006">
    <property type="protein sequence ID" value="KAK9135434.1"/>
    <property type="molecule type" value="Genomic_DNA"/>
</dbReference>
<evidence type="ECO:0000313" key="7">
    <source>
        <dbReference type="EMBL" id="KAK9135434.1"/>
    </source>
</evidence>
<dbReference type="PANTHER" id="PTHR31113:SF5">
    <property type="entry name" value="OS04G0405700 PROTEIN"/>
    <property type="match status" value="1"/>
</dbReference>
<reference evidence="7 8" key="1">
    <citation type="submission" date="2024-01" db="EMBL/GenBank/DDBJ databases">
        <title>Genome assemblies of Stephania.</title>
        <authorList>
            <person name="Yang L."/>
        </authorList>
    </citation>
    <scope>NUCLEOTIDE SEQUENCE [LARGE SCALE GENOMIC DNA]</scope>
    <source>
        <strain evidence="7">YNDBR</strain>
        <tissue evidence="7">Leaf</tissue>
    </source>
</reference>
<evidence type="ECO:0000256" key="4">
    <source>
        <dbReference type="ARBA" id="ARBA00022989"/>
    </source>
</evidence>
<keyword evidence="8" id="KW-1185">Reference proteome</keyword>
<gene>
    <name evidence="7" type="ORF">Syun_014764</name>
</gene>
<name>A0AAP0JK98_9MAGN</name>
<dbReference type="Proteomes" id="UP001420932">
    <property type="component" value="Unassembled WGS sequence"/>
</dbReference>
<keyword evidence="5" id="KW-0472">Membrane</keyword>
<evidence type="ECO:0000256" key="2">
    <source>
        <dbReference type="ARBA" id="ARBA00009074"/>
    </source>
</evidence>
<evidence type="ECO:0000256" key="3">
    <source>
        <dbReference type="ARBA" id="ARBA00022692"/>
    </source>
</evidence>
<feature type="compositionally biased region" description="Low complexity" evidence="6">
    <location>
        <begin position="50"/>
        <end position="70"/>
    </location>
</feature>
<feature type="compositionally biased region" description="Low complexity" evidence="6">
    <location>
        <begin position="15"/>
        <end position="39"/>
    </location>
</feature>
<evidence type="ECO:0000256" key="6">
    <source>
        <dbReference type="SAM" id="MobiDB-lite"/>
    </source>
</evidence>
<evidence type="ECO:0000256" key="1">
    <source>
        <dbReference type="ARBA" id="ARBA00004370"/>
    </source>
</evidence>
<dbReference type="InterPro" id="IPR007749">
    <property type="entry name" value="DUF677"/>
</dbReference>
<comment type="similarity">
    <text evidence="2">Belongs to the UPF0496 family.</text>
</comment>
<dbReference type="GO" id="GO:0016020">
    <property type="term" value="C:membrane"/>
    <property type="evidence" value="ECO:0007669"/>
    <property type="project" value="UniProtKB-SubCell"/>
</dbReference>
<dbReference type="AlphaFoldDB" id="A0AAP0JK98"/>
<protein>
    <submittedName>
        <fullName evidence="7">Uncharacterized protein</fullName>
    </submittedName>
</protein>